<keyword evidence="3" id="KW-1185">Reference proteome</keyword>
<dbReference type="EMBL" id="RBZV01000001">
    <property type="protein sequence ID" value="RKP52334.1"/>
    <property type="molecule type" value="Genomic_DNA"/>
</dbReference>
<comment type="caution">
    <text evidence="2">The sequence shown here is derived from an EMBL/GenBank/DDBJ whole genome shotgun (WGS) entry which is preliminary data.</text>
</comment>
<evidence type="ECO:0000256" key="1">
    <source>
        <dbReference type="SAM" id="MobiDB-lite"/>
    </source>
</evidence>
<evidence type="ECO:0000313" key="3">
    <source>
        <dbReference type="Proteomes" id="UP000280434"/>
    </source>
</evidence>
<dbReference type="AlphaFoldDB" id="A0A494XW58"/>
<reference evidence="2 3" key="1">
    <citation type="submission" date="2018-10" db="EMBL/GenBank/DDBJ databases">
        <title>Paraburkholderia sp. 7MK8-2, isolated from soil.</title>
        <authorList>
            <person name="Gao Z.-H."/>
            <person name="Qiu L.-H."/>
        </authorList>
    </citation>
    <scope>NUCLEOTIDE SEQUENCE [LARGE SCALE GENOMIC DNA]</scope>
    <source>
        <strain evidence="2 3">7MK8-2</strain>
    </source>
</reference>
<name>A0A494XW58_9BURK</name>
<sequence>MFANSSASGTNSASSVNLTPPVGVPVSYPNRAERASALPNVPNVLTGGGPTHNVATITPSSRGDSGGAMGGVASGTVSGTSLNAQGVESVLLAAMPATRMTDQTQQNNSNTIGSGVSPSQTIVLLLAP</sequence>
<feature type="compositionally biased region" description="Low complexity" evidence="1">
    <location>
        <begin position="1"/>
        <end position="17"/>
    </location>
</feature>
<organism evidence="2 3">
    <name type="scientific">Trinickia fusca</name>
    <dbReference type="NCBI Taxonomy" id="2419777"/>
    <lineage>
        <taxon>Bacteria</taxon>
        <taxon>Pseudomonadati</taxon>
        <taxon>Pseudomonadota</taxon>
        <taxon>Betaproteobacteria</taxon>
        <taxon>Burkholderiales</taxon>
        <taxon>Burkholderiaceae</taxon>
        <taxon>Trinickia</taxon>
    </lineage>
</organism>
<evidence type="ECO:0000313" key="2">
    <source>
        <dbReference type="EMBL" id="RKP52334.1"/>
    </source>
</evidence>
<dbReference type="Pfam" id="PF13665">
    <property type="entry name" value="Tox-PAAR-like"/>
    <property type="match status" value="1"/>
</dbReference>
<proteinExistence type="predicted"/>
<dbReference type="OrthoDB" id="5513456at2"/>
<protein>
    <submittedName>
        <fullName evidence="2">DUF4150 domain-containing protein</fullName>
    </submittedName>
</protein>
<gene>
    <name evidence="2" type="ORF">D7S89_02045</name>
</gene>
<feature type="region of interest" description="Disordered" evidence="1">
    <location>
        <begin position="1"/>
        <end position="72"/>
    </location>
</feature>
<dbReference type="Proteomes" id="UP000280434">
    <property type="component" value="Unassembled WGS sequence"/>
</dbReference>
<accession>A0A494XW58</accession>
<dbReference type="RefSeq" id="WP_121275116.1">
    <property type="nucleotide sequence ID" value="NZ_RBZV01000001.1"/>
</dbReference>